<evidence type="ECO:0000313" key="2">
    <source>
        <dbReference type="EMBL" id="DAF85842.1"/>
    </source>
</evidence>
<accession>A0A8S5TUF5</accession>
<name>A0A8S5TUF5_9CAUD</name>
<reference evidence="2" key="1">
    <citation type="journal article" date="2021" name="Proc. Natl. Acad. Sci. U.S.A.">
        <title>A Catalog of Tens of Thousands of Viruses from Human Metagenomes Reveals Hidden Associations with Chronic Diseases.</title>
        <authorList>
            <person name="Tisza M.J."/>
            <person name="Buck C.B."/>
        </authorList>
    </citation>
    <scope>NUCLEOTIDE SEQUENCE</scope>
    <source>
        <strain evidence="2">CtVJE9</strain>
    </source>
</reference>
<evidence type="ECO:0000259" key="1">
    <source>
        <dbReference type="Pfam" id="PF06114"/>
    </source>
</evidence>
<protein>
    <submittedName>
        <fullName evidence="2">IrrE N-terminal-like domain</fullName>
    </submittedName>
</protein>
<feature type="domain" description="IrrE N-terminal-like" evidence="1">
    <location>
        <begin position="196"/>
        <end position="275"/>
    </location>
</feature>
<sequence>MKKTGNSSSEILRKSEVNNLIEFHCNCRHKDQTPIVSDLEIQEYAEAVLEDYKPKLLKEPGKINAVHFLESYLGATVDYQDIYYEENASPIAGATVFNDDKVLVFDRENMCVRPIEVSAGTILIDNDTMKDGKEGFAQFTHLHEGGHFLIHPAVYRKMDNQITLFDLGMLDKTGSHVVSCKRSAIAGQGEKKCRFSTQEEFREHQANTFAAAIAMPRQTFIPYAQEMIRAAGFKDGIWVESEKELDWDDMIVLPDIVGKLAETFGVSRSAARVQLKRQNVLMTEKEYQQLHSQLAVAF</sequence>
<dbReference type="Pfam" id="PF06114">
    <property type="entry name" value="Peptidase_M78"/>
    <property type="match status" value="1"/>
</dbReference>
<dbReference type="InterPro" id="IPR010359">
    <property type="entry name" value="IrrE_HExxH"/>
</dbReference>
<proteinExistence type="predicted"/>
<organism evidence="2">
    <name type="scientific">Siphoviridae sp. ctVJE9</name>
    <dbReference type="NCBI Taxonomy" id="2825530"/>
    <lineage>
        <taxon>Viruses</taxon>
        <taxon>Duplodnaviria</taxon>
        <taxon>Heunggongvirae</taxon>
        <taxon>Uroviricota</taxon>
        <taxon>Caudoviricetes</taxon>
    </lineage>
</organism>
<dbReference type="EMBL" id="BK015932">
    <property type="protein sequence ID" value="DAF85842.1"/>
    <property type="molecule type" value="Genomic_DNA"/>
</dbReference>